<gene>
    <name evidence="1" type="ORF">NLI96_g7392</name>
</gene>
<sequence length="167" mass="18929">MPANIRVRVTSKSRYVKDLPALRCAGPNTSPTKVLIATVFKRVNSLRAPRFPCLEDALGPGKIHECLVCVPDENGEDYWFLIGFKYQTRGKRVVNRALMTLHNRRFWDADLVIMRCDSEGLVVPLKGAKYSLLAEVAIREFLQELHKREKATESEGGGRYEVPERIG</sequence>
<evidence type="ECO:0000313" key="1">
    <source>
        <dbReference type="EMBL" id="KAJ3481845.1"/>
    </source>
</evidence>
<organism evidence="1 2">
    <name type="scientific">Meripilus lineatus</name>
    <dbReference type="NCBI Taxonomy" id="2056292"/>
    <lineage>
        <taxon>Eukaryota</taxon>
        <taxon>Fungi</taxon>
        <taxon>Dikarya</taxon>
        <taxon>Basidiomycota</taxon>
        <taxon>Agaricomycotina</taxon>
        <taxon>Agaricomycetes</taxon>
        <taxon>Polyporales</taxon>
        <taxon>Meripilaceae</taxon>
        <taxon>Meripilus</taxon>
    </lineage>
</organism>
<keyword evidence="2" id="KW-1185">Reference proteome</keyword>
<dbReference type="EMBL" id="JANAWD010000301">
    <property type="protein sequence ID" value="KAJ3481845.1"/>
    <property type="molecule type" value="Genomic_DNA"/>
</dbReference>
<accession>A0AAD5UZB2</accession>
<dbReference type="AlphaFoldDB" id="A0AAD5UZB2"/>
<protein>
    <submittedName>
        <fullName evidence="1">Uncharacterized protein</fullName>
    </submittedName>
</protein>
<name>A0AAD5UZB2_9APHY</name>
<evidence type="ECO:0000313" key="2">
    <source>
        <dbReference type="Proteomes" id="UP001212997"/>
    </source>
</evidence>
<proteinExistence type="predicted"/>
<reference evidence="1" key="1">
    <citation type="submission" date="2022-07" db="EMBL/GenBank/DDBJ databases">
        <title>Genome Sequence of Physisporinus lineatus.</title>
        <authorList>
            <person name="Buettner E."/>
        </authorList>
    </citation>
    <scope>NUCLEOTIDE SEQUENCE</scope>
    <source>
        <strain evidence="1">VT162</strain>
    </source>
</reference>
<comment type="caution">
    <text evidence="1">The sequence shown here is derived from an EMBL/GenBank/DDBJ whole genome shotgun (WGS) entry which is preliminary data.</text>
</comment>
<dbReference type="Proteomes" id="UP001212997">
    <property type="component" value="Unassembled WGS sequence"/>
</dbReference>